<feature type="compositionally biased region" description="Basic and acidic residues" evidence="3">
    <location>
        <begin position="926"/>
        <end position="942"/>
    </location>
</feature>
<organism evidence="4 5">
    <name type="scientific">Caenorhabditis angaria</name>
    <dbReference type="NCBI Taxonomy" id="860376"/>
    <lineage>
        <taxon>Eukaryota</taxon>
        <taxon>Metazoa</taxon>
        <taxon>Ecdysozoa</taxon>
        <taxon>Nematoda</taxon>
        <taxon>Chromadorea</taxon>
        <taxon>Rhabditida</taxon>
        <taxon>Rhabditina</taxon>
        <taxon>Rhabditomorpha</taxon>
        <taxon>Rhabditoidea</taxon>
        <taxon>Rhabditidae</taxon>
        <taxon>Peloderinae</taxon>
        <taxon>Caenorhabditis</taxon>
    </lineage>
</organism>
<feature type="region of interest" description="Disordered" evidence="3">
    <location>
        <begin position="519"/>
        <end position="550"/>
    </location>
</feature>
<keyword evidence="5" id="KW-1185">Reference proteome</keyword>
<sequence length="1216" mass="139708">MTNQNIHIVEKSKKKWKKQKKKEYIWTGRNIFFYSTKLFYSLFGKIRMDDLSLLQDSQEERNDQTPLNRKSMSQPVLPQGPSTSSQNVRNIPIIQTWHENEELKGKMYTLRCEVDMYKHRYEMAKETMHQSVQNVLDEYVTLKLNQDDADQKIRDFQVVNQQLIDLREKYDDMKFKLDEKDAEIRRLQEEFDRKLSEFERTPNPESSLNLTTSSFKGTLDDILKKDDPDFTLVGPDDKKIMELEDKLFTEMEKVFNLQKLVDELRDDLSEKSARLAESDNQRIQLLASKGQGILGMANESKTFVIGDGRDSLTTEQLAYIDELEKNLKITRENLEKTTCALGEYMNKVSRLERELHNLKKNNTFDTSSYLYDAKTAEELKAQIARTNAELNILRTENRNLRIRCDRMNGGLGNVSDSFGHSRLLAGISAHATGRASTTSSMDVQQNEHNESSRVFPPQLLRNNSELSENDSCLMDLSSARRMNAEDNENFEAAVAQFQEYMATRNDSLECSLNESVPAVIGSSDSEKRESMNSRTSSALTTIPAHESSSRRLPTHLDIPLLQEVQNILDTSAALIEGNQVASMDVEKMQAKMLAVREALTRLFDRLKSSAALFEEILEKMGSSSPMADQIQKMKLAFENSICDHEDVSQFLEAAEQDLNNLSLNFSVLEKSIMNQSAIADISRRFSIAPNANDILSSSINLNNSQYSPVFKFQNGNAEIEKLNKQIEELREELARTRRSSSSTPEVLQRQLTDTQVKASKNFEDLEVCQATLNRVESEKLKIERELRELNGRYSNIEARLGETEHELRESMKIIEEERKVRKDQETVANNSIMELRQQINAYQENLTQNGNISKSLEKELKEALDAENELRDAYEELSKEAEHLKVLLSDSESKFVSTCRENRKLNDELNEMEVEIQRLRKFEEEQTDLNKKTEKAENRRSAQFDSYARSTQTLEESKKEDNTVELTELKSFETEAIQGLQSIQNELSGLVEKKLKIKICAGNVSSIRLGCQEICKRLEQEQVRRHEHAEVLRQVNDTLEKKTETLAIVMSSNKVGQENIEPQSSSNVLSDEKKKYRDPTRQLLHDATQAIDAIVQKMKKTVNLEGMTGELKPTIAAILVDSRHLRDFLHQKFMLFKSVDISHIRNESCTYEQLLQRLEKSYQDFVIVDEECRKLKHEMKKMKASIPSLGTDVESRIKKEIGGIARDMGAVNSLRK</sequence>
<dbReference type="PANTHER" id="PTHR32083">
    <property type="entry name" value="CILIA AND FLAGELLA-ASSOCIATED PROTEIN 58-RELATED"/>
    <property type="match status" value="1"/>
</dbReference>
<evidence type="ECO:0000256" key="1">
    <source>
        <dbReference type="ARBA" id="ARBA00023054"/>
    </source>
</evidence>
<dbReference type="AlphaFoldDB" id="A0A9P1N0A9"/>
<dbReference type="GO" id="GO:0005856">
    <property type="term" value="C:cytoskeleton"/>
    <property type="evidence" value="ECO:0007669"/>
    <property type="project" value="TreeGrafter"/>
</dbReference>
<gene>
    <name evidence="4" type="ORF">CAMP_LOCUS8894</name>
</gene>
<feature type="compositionally biased region" description="Polar residues" evidence="3">
    <location>
        <begin position="943"/>
        <end position="954"/>
    </location>
</feature>
<evidence type="ECO:0000256" key="2">
    <source>
        <dbReference type="SAM" id="Coils"/>
    </source>
</evidence>
<evidence type="ECO:0000256" key="3">
    <source>
        <dbReference type="SAM" id="MobiDB-lite"/>
    </source>
</evidence>
<name>A0A9P1N0A9_9PELO</name>
<dbReference type="Proteomes" id="UP001152747">
    <property type="component" value="Unassembled WGS sequence"/>
</dbReference>
<reference evidence="4" key="1">
    <citation type="submission" date="2022-11" db="EMBL/GenBank/DDBJ databases">
        <authorList>
            <person name="Kikuchi T."/>
        </authorList>
    </citation>
    <scope>NUCLEOTIDE SEQUENCE</scope>
    <source>
        <strain evidence="4">PS1010</strain>
    </source>
</reference>
<comment type="caution">
    <text evidence="4">The sequence shown here is derived from an EMBL/GenBank/DDBJ whole genome shotgun (WGS) entry which is preliminary data.</text>
</comment>
<accession>A0A9P1N0A9</accession>
<dbReference type="PANTHER" id="PTHR32083:SF48">
    <property type="entry name" value="TRANS-GOLGI NETWORK-LOCALIZED SYP41-INTERACTING PROTEIN 1"/>
    <property type="match status" value="1"/>
</dbReference>
<feature type="region of interest" description="Disordered" evidence="3">
    <location>
        <begin position="57"/>
        <end position="86"/>
    </location>
</feature>
<feature type="coiled-coil region" evidence="2">
    <location>
        <begin position="320"/>
        <end position="403"/>
    </location>
</feature>
<feature type="coiled-coil region" evidence="2">
    <location>
        <begin position="163"/>
        <end position="197"/>
    </location>
</feature>
<proteinExistence type="predicted"/>
<evidence type="ECO:0000313" key="4">
    <source>
        <dbReference type="EMBL" id="CAI5446257.1"/>
    </source>
</evidence>
<feature type="coiled-coil region" evidence="2">
    <location>
        <begin position="712"/>
        <end position="739"/>
    </location>
</feature>
<evidence type="ECO:0000313" key="5">
    <source>
        <dbReference type="Proteomes" id="UP001152747"/>
    </source>
</evidence>
<protein>
    <submittedName>
        <fullName evidence="4">Uncharacterized protein</fullName>
    </submittedName>
</protein>
<feature type="region of interest" description="Disordered" evidence="3">
    <location>
        <begin position="926"/>
        <end position="962"/>
    </location>
</feature>
<dbReference type="OrthoDB" id="5801533at2759"/>
<keyword evidence="1 2" id="KW-0175">Coiled coil</keyword>
<dbReference type="EMBL" id="CANHGI010000003">
    <property type="protein sequence ID" value="CAI5446257.1"/>
    <property type="molecule type" value="Genomic_DNA"/>
</dbReference>
<feature type="compositionally biased region" description="Polar residues" evidence="3">
    <location>
        <begin position="64"/>
        <end position="86"/>
    </location>
</feature>